<dbReference type="SUPFAM" id="SSF158837">
    <property type="entry name" value="AGR C 984p-like"/>
    <property type="match status" value="4"/>
</dbReference>
<evidence type="ECO:0008006" key="3">
    <source>
        <dbReference type="Google" id="ProtNLM"/>
    </source>
</evidence>
<sequence>MVSTYFSYSYITRNLKQSLTRIEQQADVAREAAYYKANIGKVKTVDDFMKDYRLYHYAMKAYGLEDMAYAKAFMKKVLESDLSDSNSFVNKLVDKRYQEFAAAFSFNGGATPVAQSENQIDEMIDLYTATKKSQVDALADDSKYYSAEIGNISSADQLLNNDRLRNYVYSAYGIDQSKWPSDTISQVLRSDPSDPNSYVNTTFASQLTGLNAQLAQAKSDASAADLKIADYKAQLSQPGADVTKLNIQILVEKSHLESYTKSISSLGDQITTIGGFVDLAGAFEFSSDGSLPSGVSAQTAANVTITKKRFDDSKSAVYSAASPLNEAFAARQFRTAILKVNSVQAFVSTPAVYDFALGAVGLDPKGVSEATVKAVLESDLSDPKSFVYTLKDNRYVELARAFNFDAKGNLTTPLVAQDSAEVVEIAKNYVIAALKQASPQQQTAVRAQATKDATAYQEAIAGIDSVSDLLANRPMVDFILVAKGLDPKKVSTEFLEKIFSSDLNNPKSFANTQSDPRFADIVASFNFDSKGNVARLPMMGPQKRDQFRETQANYLQQSLEQQQGDTNPGVRLALYFQRKAGEITSAYDILADKALSEVFRTTFDLPDSMASMQIDQQAKVVDRFMKIKDLSDPAKVAKLLSRFSAMYDVRNSQSIDQGQSPLLNLFQGSSSGISGISESTFLAIAKLRAH</sequence>
<evidence type="ECO:0000313" key="2">
    <source>
        <dbReference type="Proteomes" id="UP001549291"/>
    </source>
</evidence>
<gene>
    <name evidence="1" type="ORF">ABIF63_005591</name>
</gene>
<protein>
    <recommendedName>
        <fullName evidence="3">Flagellar protein</fullName>
    </recommendedName>
</protein>
<comment type="caution">
    <text evidence="1">The sequence shown here is derived from an EMBL/GenBank/DDBJ whole genome shotgun (WGS) entry which is preliminary data.</text>
</comment>
<organism evidence="1 2">
    <name type="scientific">Bradyrhizobium japonicum</name>
    <dbReference type="NCBI Taxonomy" id="375"/>
    <lineage>
        <taxon>Bacteria</taxon>
        <taxon>Pseudomonadati</taxon>
        <taxon>Pseudomonadota</taxon>
        <taxon>Alphaproteobacteria</taxon>
        <taxon>Hyphomicrobiales</taxon>
        <taxon>Nitrobacteraceae</taxon>
        <taxon>Bradyrhizobium</taxon>
    </lineage>
</organism>
<keyword evidence="2" id="KW-1185">Reference proteome</keyword>
<dbReference type="Proteomes" id="UP001549291">
    <property type="component" value="Unassembled WGS sequence"/>
</dbReference>
<dbReference type="Pfam" id="PF06748">
    <property type="entry name" value="DUF1217"/>
    <property type="match status" value="3"/>
</dbReference>
<dbReference type="InterPro" id="IPR023157">
    <property type="entry name" value="AGR-C-984p-like_sf"/>
</dbReference>
<name>A0ABV2RY24_BRAJP</name>
<dbReference type="InterPro" id="IPR010626">
    <property type="entry name" value="DUF1217"/>
</dbReference>
<reference evidence="1 2" key="1">
    <citation type="submission" date="2024-06" db="EMBL/GenBank/DDBJ databases">
        <title>Genomic Encyclopedia of Type Strains, Phase V (KMG-V): Genome sequencing to study the core and pangenomes of soil and plant-associated prokaryotes.</title>
        <authorList>
            <person name="Whitman W."/>
        </authorList>
    </citation>
    <scope>NUCLEOTIDE SEQUENCE [LARGE SCALE GENOMIC DNA]</scope>
    <source>
        <strain evidence="1 2">USDA 160</strain>
    </source>
</reference>
<dbReference type="Gene3D" id="1.10.3700.10">
    <property type="entry name" value="AGR C 984p-like"/>
    <property type="match status" value="3"/>
</dbReference>
<dbReference type="EMBL" id="JBEPTQ010000002">
    <property type="protein sequence ID" value="MET4721485.1"/>
    <property type="molecule type" value="Genomic_DNA"/>
</dbReference>
<accession>A0ABV2RY24</accession>
<evidence type="ECO:0000313" key="1">
    <source>
        <dbReference type="EMBL" id="MET4721485.1"/>
    </source>
</evidence>
<dbReference type="RefSeq" id="WP_038955438.1">
    <property type="nucleotide sequence ID" value="NZ_CP066351.1"/>
</dbReference>
<proteinExistence type="predicted"/>